<dbReference type="Gene3D" id="3.30.1490.480">
    <property type="entry name" value="Endolytic murein transglycosylase"/>
    <property type="match status" value="1"/>
</dbReference>
<keyword evidence="3 7" id="KW-1133">Transmembrane helix</keyword>
<dbReference type="AlphaFoldDB" id="A0A251X4Y0"/>
<dbReference type="Gene3D" id="3.30.160.60">
    <property type="entry name" value="Classic Zinc Finger"/>
    <property type="match status" value="1"/>
</dbReference>
<dbReference type="PANTHER" id="PTHR30518:SF2">
    <property type="entry name" value="ENDOLYTIC MUREIN TRANSGLYCOSYLASE"/>
    <property type="match status" value="1"/>
</dbReference>
<comment type="caution">
    <text evidence="8">The sequence shown here is derived from an EMBL/GenBank/DDBJ whole genome shotgun (WGS) entry which is preliminary data.</text>
</comment>
<keyword evidence="9" id="KW-1185">Reference proteome</keyword>
<dbReference type="PANTHER" id="PTHR30518">
    <property type="entry name" value="ENDOLYTIC MUREIN TRANSGLYCOSYLASE"/>
    <property type="match status" value="1"/>
</dbReference>
<keyword evidence="5 7" id="KW-0456">Lyase</keyword>
<feature type="transmembrane region" description="Helical" evidence="7">
    <location>
        <begin position="12"/>
        <end position="31"/>
    </location>
</feature>
<dbReference type="GO" id="GO:0071555">
    <property type="term" value="P:cell wall organization"/>
    <property type="evidence" value="ECO:0007669"/>
    <property type="project" value="UniProtKB-KW"/>
</dbReference>
<dbReference type="GO" id="GO:0008932">
    <property type="term" value="F:lytic endotransglycosylase activity"/>
    <property type="evidence" value="ECO:0007669"/>
    <property type="project" value="UniProtKB-UniRule"/>
</dbReference>
<evidence type="ECO:0000313" key="9">
    <source>
        <dbReference type="Proteomes" id="UP000194798"/>
    </source>
</evidence>
<comment type="function">
    <text evidence="7">Functions as a peptidoglycan terminase that cleaves nascent peptidoglycan strands endolytically to terminate their elongation.</text>
</comment>
<dbReference type="HAMAP" id="MF_02065">
    <property type="entry name" value="MltG"/>
    <property type="match status" value="1"/>
</dbReference>
<name>A0A251X4Y0_9GAMM</name>
<dbReference type="Proteomes" id="UP000194798">
    <property type="component" value="Unassembled WGS sequence"/>
</dbReference>
<dbReference type="CDD" id="cd08010">
    <property type="entry name" value="MltG_like"/>
    <property type="match status" value="1"/>
</dbReference>
<evidence type="ECO:0000313" key="8">
    <source>
        <dbReference type="EMBL" id="OUD12481.1"/>
    </source>
</evidence>
<dbReference type="GO" id="GO:0009252">
    <property type="term" value="P:peptidoglycan biosynthetic process"/>
    <property type="evidence" value="ECO:0007669"/>
    <property type="project" value="UniProtKB-UniRule"/>
</dbReference>
<protein>
    <recommendedName>
        <fullName evidence="7">Endolytic murein transglycosylase</fullName>
        <ecNumber evidence="7">4.2.2.29</ecNumber>
    </recommendedName>
    <alternativeName>
        <fullName evidence="7">Peptidoglycan lytic transglycosylase</fullName>
    </alternativeName>
    <alternativeName>
        <fullName evidence="7">Peptidoglycan polymerization terminase</fullName>
    </alternativeName>
</protein>
<comment type="subcellular location">
    <subcellularLocation>
        <location evidence="7">Cell inner membrane</location>
        <topology evidence="7">Single-pass membrane protein</topology>
    </subcellularLocation>
</comment>
<evidence type="ECO:0000256" key="5">
    <source>
        <dbReference type="ARBA" id="ARBA00023239"/>
    </source>
</evidence>
<keyword evidence="4 7" id="KW-0472">Membrane</keyword>
<sequence>MLKRIIKGIAGLFLLGIMIAAAGIAYAYWLYENELLKPLPVDKPFVYQLPAGTPLIQVAQDLKEKQLLTPLGSYVWLFLARWEQQSKTIKSGEYPIPVGTTPQDLLAIFISGQTVQYSLTIPEGLNFREMLALIHRHDKLIHTLKDLNAAAIMEKLGYPDQHPEGRFYPDTYYFPANTTDLAFLQRAHRKMRQELAAAWDQRSAQDLPLRNADEALILASLIEKETADPSERHHIAGVFVRRLQRGMLLQTDPTVIYVLGEAFDGNIRQTDLRVDNPYNTYRYAGLPPTPIALPGRASLLAAVRPQAGETLFFVAKGNGSHYFSRTLAEHECAVIQYQIKDKNSSRFRTRCRQYPQCEACRS</sequence>
<dbReference type="RefSeq" id="WP_086489429.1">
    <property type="nucleotide sequence ID" value="NZ_MSLT01000023.1"/>
</dbReference>
<evidence type="ECO:0000256" key="7">
    <source>
        <dbReference type="HAMAP-Rule" id="MF_02065"/>
    </source>
</evidence>
<feature type="site" description="Important for catalytic activity" evidence="7">
    <location>
        <position position="225"/>
    </location>
</feature>
<evidence type="ECO:0000256" key="1">
    <source>
        <dbReference type="ARBA" id="ARBA00022475"/>
    </source>
</evidence>
<keyword evidence="1 7" id="KW-1003">Cell membrane</keyword>
<gene>
    <name evidence="7" type="primary">mltG</name>
    <name evidence="8" type="ORF">TPSD3_15375</name>
</gene>
<comment type="catalytic activity">
    <reaction evidence="7">
        <text>a peptidoglycan chain = a peptidoglycan chain with N-acetyl-1,6-anhydromuramyl-[peptide] at the reducing end + a peptidoglycan chain with N-acetylglucosamine at the non-reducing end.</text>
        <dbReference type="EC" id="4.2.2.29"/>
    </reaction>
</comment>
<evidence type="ECO:0000256" key="6">
    <source>
        <dbReference type="ARBA" id="ARBA00023316"/>
    </source>
</evidence>
<dbReference type="OrthoDB" id="9814591at2"/>
<dbReference type="EC" id="4.2.2.29" evidence="7"/>
<dbReference type="Pfam" id="PF02618">
    <property type="entry name" value="YceG"/>
    <property type="match status" value="1"/>
</dbReference>
<keyword evidence="6 7" id="KW-0961">Cell wall biogenesis/degradation</keyword>
<dbReference type="InterPro" id="IPR003770">
    <property type="entry name" value="MLTG-like"/>
</dbReference>
<proteinExistence type="inferred from homology"/>
<evidence type="ECO:0000256" key="2">
    <source>
        <dbReference type="ARBA" id="ARBA00022692"/>
    </source>
</evidence>
<organism evidence="8 9">
    <name type="scientific">Thioflexithrix psekupsensis</name>
    <dbReference type="NCBI Taxonomy" id="1570016"/>
    <lineage>
        <taxon>Bacteria</taxon>
        <taxon>Pseudomonadati</taxon>
        <taxon>Pseudomonadota</taxon>
        <taxon>Gammaproteobacteria</taxon>
        <taxon>Thiotrichales</taxon>
        <taxon>Thioflexithrix</taxon>
    </lineage>
</organism>
<evidence type="ECO:0000256" key="3">
    <source>
        <dbReference type="ARBA" id="ARBA00022989"/>
    </source>
</evidence>
<dbReference type="EMBL" id="MSLT01000023">
    <property type="protein sequence ID" value="OUD12481.1"/>
    <property type="molecule type" value="Genomic_DNA"/>
</dbReference>
<dbReference type="GO" id="GO:0005886">
    <property type="term" value="C:plasma membrane"/>
    <property type="evidence" value="ECO:0007669"/>
    <property type="project" value="UniProtKB-SubCell"/>
</dbReference>
<keyword evidence="2 7" id="KW-0812">Transmembrane</keyword>
<comment type="similarity">
    <text evidence="7">Belongs to the transglycosylase MltG family.</text>
</comment>
<keyword evidence="7" id="KW-0997">Cell inner membrane</keyword>
<reference evidence="8 9" key="1">
    <citation type="submission" date="2016-12" db="EMBL/GenBank/DDBJ databases">
        <title>Thioflexothrix psekupsii D3 genome sequencing and assembly.</title>
        <authorList>
            <person name="Fomenkov A."/>
            <person name="Vincze T."/>
            <person name="Grabovich M."/>
            <person name="Anton B.P."/>
            <person name="Dubinina G."/>
            <person name="Orlova M."/>
            <person name="Belousova E."/>
            <person name="Roberts R.J."/>
        </authorList>
    </citation>
    <scope>NUCLEOTIDE SEQUENCE [LARGE SCALE GENOMIC DNA]</scope>
    <source>
        <strain evidence="8">D3</strain>
    </source>
</reference>
<accession>A0A251X4Y0</accession>
<dbReference type="NCBIfam" id="TIGR00247">
    <property type="entry name" value="endolytic transglycosylase MltG"/>
    <property type="match status" value="1"/>
</dbReference>
<evidence type="ECO:0000256" key="4">
    <source>
        <dbReference type="ARBA" id="ARBA00023136"/>
    </source>
</evidence>